<dbReference type="AlphaFoldDB" id="A0A0F7WVW0"/>
<feature type="region of interest" description="Disordered" evidence="1">
    <location>
        <begin position="309"/>
        <end position="334"/>
    </location>
</feature>
<organism evidence="8">
    <name type="scientific">Chlamydia pneumoniae</name>
    <name type="common">Chlamydophila pneumoniae</name>
    <dbReference type="NCBI Taxonomy" id="83558"/>
    <lineage>
        <taxon>Bacteria</taxon>
        <taxon>Pseudomonadati</taxon>
        <taxon>Chlamydiota</taxon>
        <taxon>Chlamydiia</taxon>
        <taxon>Chlamydiales</taxon>
        <taxon>Chlamydiaceae</taxon>
        <taxon>Chlamydia/Chlamydophila group</taxon>
        <taxon>Chlamydia</taxon>
    </lineage>
</organism>
<dbReference type="EMBL" id="LN847244">
    <property type="protein sequence ID" value="CRI49366.1"/>
    <property type="molecule type" value="Genomic_DNA"/>
</dbReference>
<dbReference type="EMBL" id="LN847232">
    <property type="protein sequence ID" value="CRI47072.1"/>
    <property type="molecule type" value="Genomic_DNA"/>
</dbReference>
<dbReference type="Pfam" id="PF04763">
    <property type="entry name" value="DUF562"/>
    <property type="match status" value="1"/>
</dbReference>
<keyword evidence="2" id="KW-0812">Transmembrane</keyword>
<reference evidence="5 15" key="1">
    <citation type="journal article" date="1999" name="Nat. Genet.">
        <title>Comparative genomes of Chlamydia pneumoniae and C. trachomatis.</title>
        <authorList>
            <person name="Kalman S."/>
            <person name="Mitchell W."/>
            <person name="Marathe R."/>
            <person name="Lammel C."/>
            <person name="Fan J."/>
            <person name="Hyman R.W."/>
            <person name="Olinger L."/>
            <person name="Grimwood J."/>
            <person name="Davis R.W."/>
            <person name="Stephens R.S."/>
        </authorList>
    </citation>
    <scope>NUCLEOTIDE SEQUENCE [LARGE SCALE GENOMIC DNA]</scope>
    <source>
        <strain evidence="5 15">CWL029</strain>
    </source>
</reference>
<evidence type="ECO:0000313" key="12">
    <source>
        <dbReference type="EMBL" id="CRI50495.1"/>
    </source>
</evidence>
<dbReference type="HOGENOM" id="CLU_029602_0_0_0"/>
<evidence type="ECO:0000313" key="14">
    <source>
        <dbReference type="EMBL" id="CRI52972.1"/>
    </source>
</evidence>
<dbReference type="EMBL" id="AE001363">
    <property type="protein sequence ID" value="AAD18600.1"/>
    <property type="molecule type" value="Genomic_DNA"/>
</dbReference>
<evidence type="ECO:0000259" key="3">
    <source>
        <dbReference type="Pfam" id="PF04746"/>
    </source>
</evidence>
<evidence type="ECO:0000313" key="13">
    <source>
        <dbReference type="EMBL" id="CRI51619.1"/>
    </source>
</evidence>
<reference evidence="8" key="2">
    <citation type="submission" date="2015-05" db="EMBL/GenBank/DDBJ databases">
        <authorList>
            <person name="Rattei Thomas"/>
        </authorList>
    </citation>
    <scope>NUCLEOTIDE SEQUENCE</scope>
    <source>
        <strain evidence="6">CV15</strain>
        <strain evidence="7">CWL029c</strain>
        <strain evidence="8">H12</strain>
        <strain evidence="9">MUL2216</strain>
        <strain evidence="10">Panola</strain>
        <strain evidence="12">PB1</strain>
        <strain evidence="11">U1271</strain>
        <strain evidence="13">UZG1</strain>
        <strain evidence="14">Wien2</strain>
    </source>
</reference>
<evidence type="ECO:0000313" key="11">
    <source>
        <dbReference type="EMBL" id="CRI49366.1"/>
    </source>
</evidence>
<feature type="domain" description="DUF575" evidence="3">
    <location>
        <begin position="31"/>
        <end position="130"/>
    </location>
</feature>
<evidence type="ECO:0000259" key="4">
    <source>
        <dbReference type="Pfam" id="PF04763"/>
    </source>
</evidence>
<feature type="domain" description="DUF562" evidence="4">
    <location>
        <begin position="422"/>
        <end position="565"/>
    </location>
</feature>
<feature type="transmembrane region" description="Helical" evidence="2">
    <location>
        <begin position="45"/>
        <end position="67"/>
    </location>
</feature>
<dbReference type="EMBL" id="LN847003">
    <property type="protein sequence ID" value="CRI40345.1"/>
    <property type="molecule type" value="Genomic_DNA"/>
</dbReference>
<evidence type="ECO:0000313" key="10">
    <source>
        <dbReference type="EMBL" id="CRI47072.1"/>
    </source>
</evidence>
<proteinExistence type="predicted"/>
<name>A0A0F7WVW0_CHLPN</name>
<gene>
    <name evidence="5" type="ordered locus">CPn_0458</name>
    <name evidence="6" type="ORF">BN1224_CV15_B_04030</name>
    <name evidence="8" type="ORF">BN1224_H12_DY_00490</name>
    <name evidence="9" type="ORF">BN1224_MUL2216_E_02030</name>
    <name evidence="10" type="ORF">BN1224_Panola_F_01350</name>
    <name evidence="12" type="ORF">BN1224_PB1_B_04640</name>
    <name evidence="11" type="ORF">BN1224_U1271_C_03060</name>
    <name evidence="13" type="ORF">BN1224_UZG1_A_04740</name>
    <name evidence="14" type="ORF">BN1224_Wien2_G_01000</name>
    <name evidence="7" type="ORF">CWL029c_C_03050</name>
</gene>
<dbReference type="EMBL" id="LN846998">
    <property type="protein sequence ID" value="CRI38080.1"/>
    <property type="molecule type" value="Genomic_DNA"/>
</dbReference>
<dbReference type="InterPro" id="IPR006835">
    <property type="entry name" value="DUF575"/>
</dbReference>
<dbReference type="EMBL" id="LN847245">
    <property type="protein sequence ID" value="CRI51619.1"/>
    <property type="molecule type" value="Genomic_DNA"/>
</dbReference>
<feature type="compositionally biased region" description="Polar residues" evidence="1">
    <location>
        <begin position="309"/>
        <end position="319"/>
    </location>
</feature>
<sequence>MFVSNFIFFVVMPIPYISSWISTVRQHFVKAFDFSRPFCSRVTNFALGVIKAIPIVGHIVMGMEWLVSSCVAGIITRSSFTSDVVQIVKTEKALGRDHISRVAEILQRERGTITPENQDKVHGKFPVCPFGRLKSEETLKLKPGEREGTLDTVFSPIRTRVTRAYLQAPRPEIRTISIVGSKLKTPQDFSQFVSLANETQRLHPEALVCLYLTGLNRESQMCDTTTAEKKQYLHNSGLDSRIQCKDSKEDDAGSPENPELWIGYYSREQQHNIDGQYIQQCLGKSADPIPWIHVTEDTKDFYYPPNFTSYSHTRQSTDPTSPPRLPESEGDKDSLYGQLSRSYHHEYMLGLGLKPEDAGLLMDPDRIYAPLSQGHYCHSYLADIENEDLRTLVLSPFLDPGNLSSEDLRPVAFNIARLPLELDSLFFRLVAGQQEGRNIVTLAHGTPRPEDLDPDSMNILTRRLQMSGYSYLNIFSYKSRKMIVKERQFFGDRSEGKSFTLILFEDPISAADFRCLQLAAEGMVAKDLPSVADICASGCSCIQFSEMQSPQAIEYRQWEARVEDEAGEEAREPVIYSQDQLSSMLTTQQNFVFSLDAVVKQAIWRFRSKGLLTMERKALGEEFLTAIFSYLGSQERNENMGKRTTEEHEVVISFEELDRMVQVLPAEVPADSGNDPTRPVPNPDSNPDSSQNEGS</sequence>
<dbReference type="EMBL" id="LN847179">
    <property type="protein sequence ID" value="CRI43701.1"/>
    <property type="molecule type" value="Genomic_DNA"/>
</dbReference>
<evidence type="ECO:0000256" key="2">
    <source>
        <dbReference type="SAM" id="Phobius"/>
    </source>
</evidence>
<dbReference type="EMBL" id="LN847254">
    <property type="protein sequence ID" value="CRI52972.1"/>
    <property type="molecule type" value="Genomic_DNA"/>
</dbReference>
<keyword evidence="2" id="KW-0472">Membrane</keyword>
<dbReference type="InterPro" id="IPR006850">
    <property type="entry name" value="DUF562"/>
</dbReference>
<evidence type="ECO:0000313" key="6">
    <source>
        <dbReference type="EMBL" id="CRI38080.1"/>
    </source>
</evidence>
<dbReference type="KEGG" id="cpn:CPn_0458"/>
<dbReference type="PATRIC" id="fig|115713.3.peg.512"/>
<evidence type="ECO:0000256" key="1">
    <source>
        <dbReference type="SAM" id="MobiDB-lite"/>
    </source>
</evidence>
<evidence type="ECO:0000313" key="7">
    <source>
        <dbReference type="EMBL" id="CRI40345.1"/>
    </source>
</evidence>
<feature type="compositionally biased region" description="Low complexity" evidence="1">
    <location>
        <begin position="685"/>
        <end position="695"/>
    </location>
</feature>
<accession>A0A0F7WVW0</accession>
<dbReference type="Proteomes" id="UP000000801">
    <property type="component" value="Chromosome"/>
</dbReference>
<evidence type="ECO:0000313" key="5">
    <source>
        <dbReference type="EMBL" id="AAD18600.1"/>
    </source>
</evidence>
<evidence type="ECO:0000313" key="15">
    <source>
        <dbReference type="Proteomes" id="UP000000801"/>
    </source>
</evidence>
<feature type="region of interest" description="Disordered" evidence="1">
    <location>
        <begin position="664"/>
        <end position="695"/>
    </location>
</feature>
<protein>
    <submittedName>
        <fullName evidence="8">Uncharacterized protein</fullName>
    </submittedName>
</protein>
<evidence type="ECO:0000313" key="8">
    <source>
        <dbReference type="EMBL" id="CRI43701.1"/>
    </source>
</evidence>
<feature type="transmembrane region" description="Helical" evidence="2">
    <location>
        <begin position="6"/>
        <end position="24"/>
    </location>
</feature>
<dbReference type="Pfam" id="PF04746">
    <property type="entry name" value="DUF575"/>
    <property type="match status" value="1"/>
</dbReference>
<dbReference type="EMBL" id="LN847240">
    <property type="protein sequence ID" value="CRI50495.1"/>
    <property type="molecule type" value="Genomic_DNA"/>
</dbReference>
<keyword evidence="2" id="KW-1133">Transmembrane helix</keyword>
<evidence type="ECO:0000313" key="9">
    <source>
        <dbReference type="EMBL" id="CRI45942.1"/>
    </source>
</evidence>
<dbReference type="EMBL" id="LN847226">
    <property type="protein sequence ID" value="CRI45942.1"/>
    <property type="molecule type" value="Genomic_DNA"/>
</dbReference>